<proteinExistence type="predicted"/>
<gene>
    <name evidence="3" type="ORF">QQZ08_005513</name>
</gene>
<dbReference type="EMBL" id="JAZAVK010000047">
    <property type="protein sequence ID" value="KAK7427901.1"/>
    <property type="molecule type" value="Genomic_DNA"/>
</dbReference>
<accession>A0ABR1I345</accession>
<evidence type="ECO:0000313" key="3">
    <source>
        <dbReference type="EMBL" id="KAK7427901.1"/>
    </source>
</evidence>
<keyword evidence="4" id="KW-1185">Reference proteome</keyword>
<keyword evidence="2" id="KW-1133">Transmembrane helix</keyword>
<sequence>MADPATTGTSNSPSILSIILDALAGIFSFLRSIHWALRLSQLLSVVALPFRLVFYPLRFVASILLTLFAPAIYLVSYSIAGIQAMMSFFIGLEVIDSELQYFGAAAGVGIFSGIVIGISSTLVTTQLGMQDDDDASRERPGSKQSYVQDAKSLRDSSSTDLDWQWLDSPSHRRRPAAGLLSQTIHEEDDDSEY</sequence>
<keyword evidence="2" id="KW-0812">Transmembrane</keyword>
<reference evidence="3 4" key="1">
    <citation type="journal article" date="2025" name="Microbiol. Resour. Announc.">
        <title>Draft genome sequences for Neonectria magnoliae and Neonectria punicea, canker pathogens of Liriodendron tulipifera and Acer saccharum in West Virginia.</title>
        <authorList>
            <person name="Petronek H.M."/>
            <person name="Kasson M.T."/>
            <person name="Metheny A.M."/>
            <person name="Stauder C.M."/>
            <person name="Lovett B."/>
            <person name="Lynch S.C."/>
            <person name="Garnas J.R."/>
            <person name="Kasson L.R."/>
            <person name="Stajich J.E."/>
        </authorList>
    </citation>
    <scope>NUCLEOTIDE SEQUENCE [LARGE SCALE GENOMIC DNA]</scope>
    <source>
        <strain evidence="3 4">NRRL 64651</strain>
    </source>
</reference>
<keyword evidence="2" id="KW-0472">Membrane</keyword>
<feature type="transmembrane region" description="Helical" evidence="2">
    <location>
        <begin position="12"/>
        <end position="30"/>
    </location>
</feature>
<comment type="caution">
    <text evidence="3">The sequence shown here is derived from an EMBL/GenBank/DDBJ whole genome shotgun (WGS) entry which is preliminary data.</text>
</comment>
<feature type="transmembrane region" description="Helical" evidence="2">
    <location>
        <begin position="99"/>
        <end position="123"/>
    </location>
</feature>
<name>A0ABR1I345_9HYPO</name>
<dbReference type="Proteomes" id="UP001498421">
    <property type="component" value="Unassembled WGS sequence"/>
</dbReference>
<protein>
    <submittedName>
        <fullName evidence="3">Uncharacterized protein</fullName>
    </submittedName>
</protein>
<evidence type="ECO:0000256" key="1">
    <source>
        <dbReference type="SAM" id="MobiDB-lite"/>
    </source>
</evidence>
<evidence type="ECO:0000256" key="2">
    <source>
        <dbReference type="SAM" id="Phobius"/>
    </source>
</evidence>
<organism evidence="3 4">
    <name type="scientific">Neonectria magnoliae</name>
    <dbReference type="NCBI Taxonomy" id="2732573"/>
    <lineage>
        <taxon>Eukaryota</taxon>
        <taxon>Fungi</taxon>
        <taxon>Dikarya</taxon>
        <taxon>Ascomycota</taxon>
        <taxon>Pezizomycotina</taxon>
        <taxon>Sordariomycetes</taxon>
        <taxon>Hypocreomycetidae</taxon>
        <taxon>Hypocreales</taxon>
        <taxon>Nectriaceae</taxon>
        <taxon>Neonectria</taxon>
    </lineage>
</organism>
<feature type="region of interest" description="Disordered" evidence="1">
    <location>
        <begin position="129"/>
        <end position="193"/>
    </location>
</feature>
<evidence type="ECO:0000313" key="4">
    <source>
        <dbReference type="Proteomes" id="UP001498421"/>
    </source>
</evidence>